<dbReference type="Proteomes" id="UP000275356">
    <property type="component" value="Unassembled WGS sequence"/>
</dbReference>
<evidence type="ECO:0008006" key="3">
    <source>
        <dbReference type="Google" id="ProtNLM"/>
    </source>
</evidence>
<dbReference type="AlphaFoldDB" id="A0A3N2DBJ6"/>
<gene>
    <name evidence="1" type="ORF">EDD28_1729</name>
</gene>
<keyword evidence="2" id="KW-1185">Reference proteome</keyword>
<name>A0A3N2DBJ6_9MICO</name>
<sequence>MTRTSLGAADPDPLQELLAISRERADLERRQEVAVRRARNTGYSWAAIAMFLGVSRQAAHKRYGRGT</sequence>
<proteinExistence type="predicted"/>
<evidence type="ECO:0000313" key="1">
    <source>
        <dbReference type="EMBL" id="ROR97136.1"/>
    </source>
</evidence>
<comment type="caution">
    <text evidence="1">The sequence shown here is derived from an EMBL/GenBank/DDBJ whole genome shotgun (WGS) entry which is preliminary data.</text>
</comment>
<organism evidence="1 2">
    <name type="scientific">Salana multivorans</name>
    <dbReference type="NCBI Taxonomy" id="120377"/>
    <lineage>
        <taxon>Bacteria</taxon>
        <taxon>Bacillati</taxon>
        <taxon>Actinomycetota</taxon>
        <taxon>Actinomycetes</taxon>
        <taxon>Micrococcales</taxon>
        <taxon>Beutenbergiaceae</taxon>
        <taxon>Salana</taxon>
    </lineage>
</organism>
<evidence type="ECO:0000313" key="2">
    <source>
        <dbReference type="Proteomes" id="UP000275356"/>
    </source>
</evidence>
<dbReference type="EMBL" id="RKHQ01000001">
    <property type="protein sequence ID" value="ROR97136.1"/>
    <property type="molecule type" value="Genomic_DNA"/>
</dbReference>
<dbReference type="RefSeq" id="WP_123739225.1">
    <property type="nucleotide sequence ID" value="NZ_CALFQU010000010.1"/>
</dbReference>
<protein>
    <recommendedName>
        <fullName evidence="3">Homeodomain-like domain-containing protein</fullName>
    </recommendedName>
</protein>
<reference evidence="1 2" key="1">
    <citation type="submission" date="2018-11" db="EMBL/GenBank/DDBJ databases">
        <title>Sequencing the genomes of 1000 actinobacteria strains.</title>
        <authorList>
            <person name="Klenk H.-P."/>
        </authorList>
    </citation>
    <scope>NUCLEOTIDE SEQUENCE [LARGE SCALE GENOMIC DNA]</scope>
    <source>
        <strain evidence="1 2">DSM 13521</strain>
    </source>
</reference>
<accession>A0A3N2DBJ6</accession>